<dbReference type="GO" id="GO:0005886">
    <property type="term" value="C:plasma membrane"/>
    <property type="evidence" value="ECO:0007669"/>
    <property type="project" value="UniProtKB-SubCell"/>
</dbReference>
<feature type="transmembrane region" description="Helical" evidence="19">
    <location>
        <begin position="530"/>
        <end position="553"/>
    </location>
</feature>
<reference evidence="22" key="1">
    <citation type="submission" date="2023-05" db="EMBL/GenBank/DDBJ databases">
        <title>High-quality long-read genome of Scophthalmus maximus.</title>
        <authorList>
            <person name="Lien S."/>
            <person name="Martinez P."/>
        </authorList>
    </citation>
    <scope>NUCLEOTIDE SEQUENCE [LARGE SCALE GENOMIC DNA]</scope>
</reference>
<dbReference type="InterPro" id="IPR000539">
    <property type="entry name" value="Frizzled/Smoothened_7TM"/>
</dbReference>
<evidence type="ECO:0000256" key="5">
    <source>
        <dbReference type="ARBA" id="ARBA00022475"/>
    </source>
</evidence>
<dbReference type="PROSITE" id="PS50261">
    <property type="entry name" value="G_PROTEIN_RECEP_F2_4"/>
    <property type="match status" value="1"/>
</dbReference>
<comment type="caution">
    <text evidence="17">Lacks conserved residue(s) required for the propagation of feature annotation.</text>
</comment>
<dbReference type="InterPro" id="IPR036790">
    <property type="entry name" value="Frizzled_dom_sf"/>
</dbReference>
<evidence type="ECO:0000256" key="1">
    <source>
        <dbReference type="ARBA" id="ARBA00004138"/>
    </source>
</evidence>
<dbReference type="GO" id="GO:0007224">
    <property type="term" value="P:smoothened signaling pathway"/>
    <property type="evidence" value="ECO:0007669"/>
    <property type="project" value="TreeGrafter"/>
</dbReference>
<dbReference type="Pfam" id="PF01534">
    <property type="entry name" value="Frizzled"/>
    <property type="match status" value="1"/>
</dbReference>
<keyword evidence="6 19" id="KW-0812">Transmembrane</keyword>
<evidence type="ECO:0000313" key="22">
    <source>
        <dbReference type="Ensembl" id="ENSSMAP00000000965.2"/>
    </source>
</evidence>
<dbReference type="GO" id="GO:0005113">
    <property type="term" value="F:patched binding"/>
    <property type="evidence" value="ECO:0007669"/>
    <property type="project" value="TreeGrafter"/>
</dbReference>
<evidence type="ECO:0000259" key="20">
    <source>
        <dbReference type="PROSITE" id="PS50038"/>
    </source>
</evidence>
<dbReference type="Gene3D" id="1.10.2000.10">
    <property type="entry name" value="Frizzled cysteine-rich domain"/>
    <property type="match status" value="1"/>
</dbReference>
<evidence type="ECO:0000256" key="13">
    <source>
        <dbReference type="ARBA" id="ARBA00023180"/>
    </source>
</evidence>
<dbReference type="PRINTS" id="PR00489">
    <property type="entry name" value="FRIZZLED"/>
</dbReference>
<evidence type="ECO:0000256" key="8">
    <source>
        <dbReference type="ARBA" id="ARBA00022989"/>
    </source>
</evidence>
<organism evidence="22 23">
    <name type="scientific">Scophthalmus maximus</name>
    <name type="common">Turbot</name>
    <name type="synonym">Psetta maxima</name>
    <dbReference type="NCBI Taxonomy" id="52904"/>
    <lineage>
        <taxon>Eukaryota</taxon>
        <taxon>Metazoa</taxon>
        <taxon>Chordata</taxon>
        <taxon>Craniata</taxon>
        <taxon>Vertebrata</taxon>
        <taxon>Euteleostomi</taxon>
        <taxon>Actinopterygii</taxon>
        <taxon>Neopterygii</taxon>
        <taxon>Teleostei</taxon>
        <taxon>Neoteleostei</taxon>
        <taxon>Acanthomorphata</taxon>
        <taxon>Carangaria</taxon>
        <taxon>Pleuronectiformes</taxon>
        <taxon>Pleuronectoidei</taxon>
        <taxon>Scophthalmidae</taxon>
        <taxon>Scophthalmus</taxon>
    </lineage>
</organism>
<feature type="transmembrane region" description="Helical" evidence="19">
    <location>
        <begin position="403"/>
        <end position="424"/>
    </location>
</feature>
<keyword evidence="7" id="KW-0732">Signal</keyword>
<dbReference type="GO" id="GO:0071679">
    <property type="term" value="P:commissural neuron axon guidance"/>
    <property type="evidence" value="ECO:0007669"/>
    <property type="project" value="TreeGrafter"/>
</dbReference>
<keyword evidence="13" id="KW-0325">Glycoprotein</keyword>
<evidence type="ECO:0000256" key="7">
    <source>
        <dbReference type="ARBA" id="ARBA00022729"/>
    </source>
</evidence>
<dbReference type="GO" id="GO:0007417">
    <property type="term" value="P:central nervous system development"/>
    <property type="evidence" value="ECO:0007669"/>
    <property type="project" value="TreeGrafter"/>
</dbReference>
<dbReference type="SMART" id="SM00063">
    <property type="entry name" value="FRI"/>
    <property type="match status" value="1"/>
</dbReference>
<dbReference type="InterPro" id="IPR020067">
    <property type="entry name" value="Frizzled_dom"/>
</dbReference>
<dbReference type="AlphaFoldDB" id="A0A8D2ZEK8"/>
<evidence type="ECO:0000256" key="14">
    <source>
        <dbReference type="ARBA" id="ARBA00023224"/>
    </source>
</evidence>
<dbReference type="Gene3D" id="1.20.1070.10">
    <property type="entry name" value="Rhodopsin 7-helix transmembrane proteins"/>
    <property type="match status" value="1"/>
</dbReference>
<evidence type="ECO:0000256" key="18">
    <source>
        <dbReference type="SAM" id="MobiDB-lite"/>
    </source>
</evidence>
<keyword evidence="8 19" id="KW-1133">Transmembrane helix</keyword>
<keyword evidence="11" id="KW-1015">Disulfide bond</keyword>
<evidence type="ECO:0000256" key="6">
    <source>
        <dbReference type="ARBA" id="ARBA00022692"/>
    </source>
</evidence>
<feature type="transmembrane region" description="Helical" evidence="19">
    <location>
        <begin position="319"/>
        <end position="343"/>
    </location>
</feature>
<dbReference type="PROSITE" id="PS50038">
    <property type="entry name" value="FZ"/>
    <property type="match status" value="1"/>
</dbReference>
<evidence type="ECO:0000256" key="9">
    <source>
        <dbReference type="ARBA" id="ARBA00023040"/>
    </source>
</evidence>
<feature type="domain" description="FZ" evidence="20">
    <location>
        <begin position="71"/>
        <end position="185"/>
    </location>
</feature>
<feature type="transmembrane region" description="Helical" evidence="19">
    <location>
        <begin position="460"/>
        <end position="483"/>
    </location>
</feature>
<dbReference type="FunFam" id="1.10.2000.10:FF:000010">
    <property type="entry name" value="Smoothened, frizzled class receptor"/>
    <property type="match status" value="1"/>
</dbReference>
<dbReference type="InterPro" id="IPR035683">
    <property type="entry name" value="SMO_7TM"/>
</dbReference>
<evidence type="ECO:0000256" key="15">
    <source>
        <dbReference type="ARBA" id="ARBA00023273"/>
    </source>
</evidence>
<keyword evidence="10 19" id="KW-0472">Membrane</keyword>
<evidence type="ECO:0000259" key="21">
    <source>
        <dbReference type="PROSITE" id="PS50261"/>
    </source>
</evidence>
<dbReference type="CDD" id="cd07451">
    <property type="entry name" value="CRD_SMO"/>
    <property type="match status" value="1"/>
</dbReference>
<dbReference type="GO" id="GO:0009888">
    <property type="term" value="P:tissue development"/>
    <property type="evidence" value="ECO:0007669"/>
    <property type="project" value="UniProtKB-ARBA"/>
</dbReference>
<dbReference type="InterPro" id="IPR017981">
    <property type="entry name" value="GPCR_2-like_7TM"/>
</dbReference>
<evidence type="ECO:0000256" key="2">
    <source>
        <dbReference type="ARBA" id="ARBA00004651"/>
    </source>
</evidence>
<feature type="compositionally biased region" description="Basic residues" evidence="18">
    <location>
        <begin position="8"/>
        <end position="21"/>
    </location>
</feature>
<dbReference type="CDD" id="cd15030">
    <property type="entry name" value="7tmF_SMO_homolog"/>
    <property type="match status" value="1"/>
</dbReference>
<feature type="transmembrane region" description="Helical" evidence="19">
    <location>
        <begin position="363"/>
        <end position="383"/>
    </location>
</feature>
<feature type="transmembrane region" description="Helical" evidence="19">
    <location>
        <begin position="237"/>
        <end position="258"/>
    </location>
</feature>
<evidence type="ECO:0000256" key="10">
    <source>
        <dbReference type="ARBA" id="ARBA00023136"/>
    </source>
</evidence>
<evidence type="ECO:0000256" key="16">
    <source>
        <dbReference type="ARBA" id="ARBA00035037"/>
    </source>
</evidence>
<evidence type="ECO:0000256" key="17">
    <source>
        <dbReference type="PROSITE-ProRule" id="PRU00090"/>
    </source>
</evidence>
<dbReference type="GO" id="GO:0007389">
    <property type="term" value="P:pattern specification process"/>
    <property type="evidence" value="ECO:0007669"/>
    <property type="project" value="TreeGrafter"/>
</dbReference>
<reference evidence="22" key="2">
    <citation type="submission" date="2025-08" db="UniProtKB">
        <authorList>
            <consortium name="Ensembl"/>
        </authorList>
    </citation>
    <scope>IDENTIFICATION</scope>
</reference>
<dbReference type="PANTHER" id="PTHR11309:SF35">
    <property type="entry name" value="PROTEIN SMOOTHENED"/>
    <property type="match status" value="1"/>
</dbReference>
<accession>A0A8D2ZEK8</accession>
<feature type="transmembrane region" description="Helical" evidence="19">
    <location>
        <begin position="270"/>
        <end position="287"/>
    </location>
</feature>
<dbReference type="FunFam" id="1.20.1070.10:FF:000068">
    <property type="entry name" value="Smoothened, frizzled class receptor"/>
    <property type="match status" value="1"/>
</dbReference>
<dbReference type="GO" id="GO:0030425">
    <property type="term" value="C:dendrite"/>
    <property type="evidence" value="ECO:0007669"/>
    <property type="project" value="TreeGrafter"/>
</dbReference>
<keyword evidence="15" id="KW-0966">Cell projection</keyword>
<protein>
    <recommendedName>
        <fullName evidence="16">Protein smoothened</fullName>
    </recommendedName>
</protein>
<keyword evidence="5" id="KW-1003">Cell membrane</keyword>
<evidence type="ECO:0000256" key="12">
    <source>
        <dbReference type="ARBA" id="ARBA00023170"/>
    </source>
</evidence>
<comment type="similarity">
    <text evidence="3">Belongs to the G-protein coupled receptor Fz/Smo family.</text>
</comment>
<dbReference type="GO" id="GO:0004930">
    <property type="term" value="F:G protein-coupled receptor activity"/>
    <property type="evidence" value="ECO:0007669"/>
    <property type="project" value="UniProtKB-KW"/>
</dbReference>
<sequence length="786" mass="88182">AAAQRNSTGHHRPLIGHRRGVTPRDTQRDMSSHGRGPIVGLCWMLCVAAALLAGSAAAMSPNGTVLEEHCRKTTTCEALKYNTCLGSPLPYTHTSLMLAEDSSTQEEAFEKLAMWSGLRNAPRCWSVIQPLLCGIYMPKCENGRVELPSQTLCLSTRRPCSIVDQERGWPGFLKCDKFPVGCSNEMQKLKFNTSGQCEAPLVKTDIQSSWYKDVEGCGIQCDNPLFTEAEHNDMHVYIAYFGTITLLCTFFTLATFLADWKNSNRYPAVILFYINACFFVGSIGWLAQFLDGARKEIVCKSDNTMRLGEPSSSETLSCVTIFIIVYYSLMSGVIWFVMLTYAWHTSFKALGTTQQPLSGRTSYFHMVTWSVPFVLTVAILAIAEVDGDSVSGICFVGYKNYRYRAGFVLAPIGVVLLVGGYFLIRGESCLESFIINSYSNHPGLLSEKAASKINETMLRLGIFGFLAFGFVLITFGCHFYDFFNQAEWERSFREYVLCEANVTIASQTNQPIPECTIKNRPSLMVEKINLFSMFGTGIAMSTWVWTKATILIWKRTWCRIIGRSDDEPKRIKKSKMIAKAFAMRKELHKDPEKELSFSMHTVSHDGPVAGINFEINEPSNDMSSAWAQHVTKMVARRGAILPQDISVTPTGTPVPPPDERNRLWMVEAEISPEMIKRKKKKKKRKKEVRPAKEVVDNQAYHQREFGRSSVPRLPKLPCHPSLVANLQEQQKLEEEVLPGACPDYQTSHPLLAHVARVPVGRRAGYGPIHSRTNLMEAELMDADSDF</sequence>
<comment type="subcellular location">
    <subcellularLocation>
        <location evidence="2">Cell membrane</location>
        <topology evidence="2">Multi-pass membrane protein</topology>
    </subcellularLocation>
    <subcellularLocation>
        <location evidence="1">Cell projection</location>
        <location evidence="1">Cilium</location>
    </subcellularLocation>
</comment>
<evidence type="ECO:0000256" key="19">
    <source>
        <dbReference type="SAM" id="Phobius"/>
    </source>
</evidence>
<dbReference type="InterPro" id="IPR015526">
    <property type="entry name" value="Frizzled/SFRP"/>
</dbReference>
<feature type="region of interest" description="Disordered" evidence="18">
    <location>
        <begin position="1"/>
        <end position="32"/>
    </location>
</feature>
<evidence type="ECO:0000256" key="11">
    <source>
        <dbReference type="ARBA" id="ARBA00023157"/>
    </source>
</evidence>
<dbReference type="InterPro" id="IPR041771">
    <property type="entry name" value="SMO_CRD"/>
</dbReference>
<proteinExistence type="inferred from homology"/>
<dbReference type="GeneTree" id="ENSGT00940000157206"/>
<keyword evidence="14" id="KW-0807">Transducer</keyword>
<evidence type="ECO:0000256" key="3">
    <source>
        <dbReference type="ARBA" id="ARBA00008077"/>
    </source>
</evidence>
<dbReference type="Proteomes" id="UP000694558">
    <property type="component" value="Chromosome 2"/>
</dbReference>
<dbReference type="GO" id="GO:0005929">
    <property type="term" value="C:cilium"/>
    <property type="evidence" value="ECO:0007669"/>
    <property type="project" value="UniProtKB-SubCell"/>
</dbReference>
<evidence type="ECO:0000256" key="4">
    <source>
        <dbReference type="ARBA" id="ARBA00022473"/>
    </source>
</evidence>
<dbReference type="SMART" id="SM01330">
    <property type="entry name" value="Frizzled"/>
    <property type="match status" value="1"/>
</dbReference>
<dbReference type="PANTHER" id="PTHR11309">
    <property type="entry name" value="FRIZZLED"/>
    <property type="match status" value="1"/>
</dbReference>
<feature type="domain" description="G-protein coupled receptors family 2 profile 2" evidence="21">
    <location>
        <begin position="234"/>
        <end position="501"/>
    </location>
</feature>
<gene>
    <name evidence="22" type="primary">smo</name>
</gene>
<dbReference type="Pfam" id="PF01392">
    <property type="entry name" value="Fz"/>
    <property type="match status" value="1"/>
</dbReference>
<name>A0A8D2ZEK8_SCOMX</name>
<keyword evidence="9" id="KW-0297">G-protein coupled receptor</keyword>
<keyword evidence="4" id="KW-0217">Developmental protein</keyword>
<dbReference type="SUPFAM" id="SSF63501">
    <property type="entry name" value="Frizzled cysteine-rich domain"/>
    <property type="match status" value="1"/>
</dbReference>
<keyword evidence="12" id="KW-0675">Receptor</keyword>
<dbReference type="Ensembl" id="ENSSMAT00000000986.2">
    <property type="protein sequence ID" value="ENSSMAP00000000965.2"/>
    <property type="gene ID" value="ENSSMAG00000000603.2"/>
</dbReference>
<evidence type="ECO:0000313" key="23">
    <source>
        <dbReference type="Proteomes" id="UP000694558"/>
    </source>
</evidence>